<dbReference type="EMBL" id="JBEAFC010000011">
    <property type="protein sequence ID" value="KAL1537821.1"/>
    <property type="molecule type" value="Genomic_DNA"/>
</dbReference>
<dbReference type="PANTHER" id="PTHR45642">
    <property type="entry name" value="GDSL ESTERASE/LIPASE EXL3"/>
    <property type="match status" value="1"/>
</dbReference>
<dbReference type="InterPro" id="IPR001087">
    <property type="entry name" value="GDSL"/>
</dbReference>
<feature type="signal peptide" evidence="2">
    <location>
        <begin position="1"/>
        <end position="28"/>
    </location>
</feature>
<dbReference type="InterPro" id="IPR035669">
    <property type="entry name" value="SGNH_plant_lipase-like"/>
</dbReference>
<dbReference type="InterPro" id="IPR050592">
    <property type="entry name" value="GDSL_lipolytic_enzyme"/>
</dbReference>
<sequence length="371" mass="40873">MPFTLKPIFTKFWVFFIPLLWFEHKAISAREFGGVKAGSSASVSSILIFGDSTADPGNNNYIRTPFKSNFSPYGRDFVNHTATGRFTNGRLPNDFIAKYVGLKEIVPAYLDPTLSLDELISGVSFASAGSGFDPLTPSISNVITLSDQLNHLKEYRLKVEAAVGEAKAKEVISNALFLVSAGTNDFVVNYFALPIRRRTYTIPSYIAFVSDGATQFLQELLDEGARRIGVVGLPPLGCLPLVITLFSDHPVLDRGCDDSFSSIARDYNHVLQKELEALQVSVRSSGARIAYLDAYTPLEEMTLGHKYGFDVVDSGCCGTGVVEASFMCNSYFPVCDDATKYVFWDAIHPTQTSYELIFQSFRPALDYLVGK</sequence>
<dbReference type="SUPFAM" id="SSF52266">
    <property type="entry name" value="SGNH hydrolase"/>
    <property type="match status" value="1"/>
</dbReference>
<keyword evidence="4" id="KW-1185">Reference proteome</keyword>
<name>A0ABD1G444_SALDI</name>
<evidence type="ECO:0000256" key="2">
    <source>
        <dbReference type="SAM" id="SignalP"/>
    </source>
</evidence>
<keyword evidence="2" id="KW-0732">Signal</keyword>
<gene>
    <name evidence="3" type="ORF">AAHA92_30300</name>
</gene>
<feature type="chain" id="PRO_5044878765" evidence="2">
    <location>
        <begin position="29"/>
        <end position="371"/>
    </location>
</feature>
<dbReference type="PANTHER" id="PTHR45642:SF3">
    <property type="entry name" value="OS09G0540400 PROTEIN"/>
    <property type="match status" value="1"/>
</dbReference>
<evidence type="ECO:0000313" key="4">
    <source>
        <dbReference type="Proteomes" id="UP001567538"/>
    </source>
</evidence>
<evidence type="ECO:0000313" key="3">
    <source>
        <dbReference type="EMBL" id="KAL1537821.1"/>
    </source>
</evidence>
<protein>
    <submittedName>
        <fullName evidence="3">GDSL esterase/lipase-like protein</fullName>
    </submittedName>
</protein>
<comment type="similarity">
    <text evidence="1">Belongs to the 'GDSL' lipolytic enzyme family.</text>
</comment>
<proteinExistence type="inferred from homology"/>
<dbReference type="InterPro" id="IPR036514">
    <property type="entry name" value="SGNH_hydro_sf"/>
</dbReference>
<dbReference type="Proteomes" id="UP001567538">
    <property type="component" value="Unassembled WGS sequence"/>
</dbReference>
<evidence type="ECO:0000256" key="1">
    <source>
        <dbReference type="ARBA" id="ARBA00008668"/>
    </source>
</evidence>
<dbReference type="Gene3D" id="3.40.50.1110">
    <property type="entry name" value="SGNH hydrolase"/>
    <property type="match status" value="1"/>
</dbReference>
<reference evidence="3 4" key="1">
    <citation type="submission" date="2024-06" db="EMBL/GenBank/DDBJ databases">
        <title>A chromosome level genome sequence of Diviner's sage (Salvia divinorum).</title>
        <authorList>
            <person name="Ford S.A."/>
            <person name="Ro D.-K."/>
            <person name="Ness R.W."/>
            <person name="Phillips M.A."/>
        </authorList>
    </citation>
    <scope>NUCLEOTIDE SEQUENCE [LARGE SCALE GENOMIC DNA]</scope>
    <source>
        <strain evidence="3">SAF-2024a</strain>
        <tissue evidence="3">Leaf</tissue>
    </source>
</reference>
<dbReference type="AlphaFoldDB" id="A0ABD1G444"/>
<accession>A0ABD1G444</accession>
<dbReference type="CDD" id="cd01837">
    <property type="entry name" value="SGNH_plant_lipase_like"/>
    <property type="match status" value="1"/>
</dbReference>
<comment type="caution">
    <text evidence="3">The sequence shown here is derived from an EMBL/GenBank/DDBJ whole genome shotgun (WGS) entry which is preliminary data.</text>
</comment>
<organism evidence="3 4">
    <name type="scientific">Salvia divinorum</name>
    <name type="common">Maria pastora</name>
    <name type="synonym">Diviner's sage</name>
    <dbReference type="NCBI Taxonomy" id="28513"/>
    <lineage>
        <taxon>Eukaryota</taxon>
        <taxon>Viridiplantae</taxon>
        <taxon>Streptophyta</taxon>
        <taxon>Embryophyta</taxon>
        <taxon>Tracheophyta</taxon>
        <taxon>Spermatophyta</taxon>
        <taxon>Magnoliopsida</taxon>
        <taxon>eudicotyledons</taxon>
        <taxon>Gunneridae</taxon>
        <taxon>Pentapetalae</taxon>
        <taxon>asterids</taxon>
        <taxon>lamiids</taxon>
        <taxon>Lamiales</taxon>
        <taxon>Lamiaceae</taxon>
        <taxon>Nepetoideae</taxon>
        <taxon>Mentheae</taxon>
        <taxon>Salviinae</taxon>
        <taxon>Salvia</taxon>
        <taxon>Salvia subgen. Calosphace</taxon>
    </lineage>
</organism>
<dbReference type="Pfam" id="PF00657">
    <property type="entry name" value="Lipase_GDSL"/>
    <property type="match status" value="1"/>
</dbReference>